<organism evidence="7 8">
    <name type="scientific">Kwoniella heveanensis BCC8398</name>
    <dbReference type="NCBI Taxonomy" id="1296120"/>
    <lineage>
        <taxon>Eukaryota</taxon>
        <taxon>Fungi</taxon>
        <taxon>Dikarya</taxon>
        <taxon>Basidiomycota</taxon>
        <taxon>Agaricomycotina</taxon>
        <taxon>Tremellomycetes</taxon>
        <taxon>Tremellales</taxon>
        <taxon>Cryptococcaceae</taxon>
        <taxon>Kwoniella</taxon>
    </lineage>
</organism>
<evidence type="ECO:0000256" key="5">
    <source>
        <dbReference type="ARBA" id="ARBA00036813"/>
    </source>
</evidence>
<accession>A0A1B9GQB6</accession>
<dbReference type="Proteomes" id="UP000092666">
    <property type="component" value="Unassembled WGS sequence"/>
</dbReference>
<dbReference type="AlphaFoldDB" id="A0A1B9GQB6"/>
<evidence type="ECO:0000259" key="6">
    <source>
        <dbReference type="Pfam" id="PF00501"/>
    </source>
</evidence>
<dbReference type="InterPro" id="IPR020845">
    <property type="entry name" value="AMP-binding_CS"/>
</dbReference>
<dbReference type="STRING" id="1296120.A0A1B9GQB6"/>
<dbReference type="GO" id="GO:0005783">
    <property type="term" value="C:endoplasmic reticulum"/>
    <property type="evidence" value="ECO:0007669"/>
    <property type="project" value="TreeGrafter"/>
</dbReference>
<dbReference type="PANTHER" id="PTHR43272">
    <property type="entry name" value="LONG-CHAIN-FATTY-ACID--COA LIGASE"/>
    <property type="match status" value="1"/>
</dbReference>
<dbReference type="PANTHER" id="PTHR43272:SF83">
    <property type="entry name" value="ACYL-COA SYNTHETASE LONG-CHAIN, ISOFORM J"/>
    <property type="match status" value="1"/>
</dbReference>
<dbReference type="GO" id="GO:0035336">
    <property type="term" value="P:long-chain fatty-acyl-CoA metabolic process"/>
    <property type="evidence" value="ECO:0007669"/>
    <property type="project" value="TreeGrafter"/>
</dbReference>
<proteinExistence type="inferred from homology"/>
<evidence type="ECO:0000256" key="2">
    <source>
        <dbReference type="ARBA" id="ARBA00022598"/>
    </source>
</evidence>
<dbReference type="InterPro" id="IPR000873">
    <property type="entry name" value="AMP-dep_synth/lig_dom"/>
</dbReference>
<dbReference type="GO" id="GO:0005524">
    <property type="term" value="F:ATP binding"/>
    <property type="evidence" value="ECO:0007669"/>
    <property type="project" value="UniProtKB-KW"/>
</dbReference>
<keyword evidence="4" id="KW-0067">ATP-binding</keyword>
<evidence type="ECO:0000256" key="4">
    <source>
        <dbReference type="ARBA" id="ARBA00022840"/>
    </source>
</evidence>
<gene>
    <name evidence="7" type="ORF">I316_05001</name>
</gene>
<feature type="domain" description="AMP-dependent synthetase/ligase" evidence="6">
    <location>
        <begin position="93"/>
        <end position="507"/>
    </location>
</feature>
<dbReference type="Gene3D" id="3.40.50.12780">
    <property type="entry name" value="N-terminal domain of ligase-like"/>
    <property type="match status" value="1"/>
</dbReference>
<evidence type="ECO:0000256" key="3">
    <source>
        <dbReference type="ARBA" id="ARBA00022741"/>
    </source>
</evidence>
<keyword evidence="3" id="KW-0547">Nucleotide-binding</keyword>
<reference evidence="8" key="2">
    <citation type="submission" date="2013-12" db="EMBL/GenBank/DDBJ databases">
        <title>Evolution of pathogenesis and genome organization in the Tremellales.</title>
        <authorList>
            <person name="Cuomo C."/>
            <person name="Litvintseva A."/>
            <person name="Heitman J."/>
            <person name="Chen Y."/>
            <person name="Sun S."/>
            <person name="Springer D."/>
            <person name="Dromer F."/>
            <person name="Young S."/>
            <person name="Zeng Q."/>
            <person name="Chapman S."/>
            <person name="Gujja S."/>
            <person name="Saif S."/>
            <person name="Birren B."/>
        </authorList>
    </citation>
    <scope>NUCLEOTIDE SEQUENCE [LARGE SCALE GENOMIC DNA]</scope>
    <source>
        <strain evidence="8">BCC8398</strain>
    </source>
</reference>
<dbReference type="GO" id="GO:0004467">
    <property type="term" value="F:long-chain fatty acid-CoA ligase activity"/>
    <property type="evidence" value="ECO:0007669"/>
    <property type="project" value="UniProtKB-EC"/>
</dbReference>
<dbReference type="PROSITE" id="PS00455">
    <property type="entry name" value="AMP_BINDING"/>
    <property type="match status" value="1"/>
</dbReference>
<sequence>MWWGTKSATVQLASDPSIRRSHLSPETLVTRPTGDEVTVVGDIFSYCAKKYGDETACYYRDVVDIVEEEKVVPKSDGSGQETKNWKYFTLSDPVPVSYTELDESCKALTSGLVNIGFTGLATSIPSRPRVSIYADTSLHWQLMSQSFARLGHVITTAYTTLGEEGLLTSLVEPEVELCFCGEEQLGLISRVIERAGRVRYVVYDGGKRADKVSSKLSKVLDSRGGRVLTYDQLKQTGVDKPVQDFGSKPTAGDLFCIMYTSGSTGAPKGVLLTHGNIIASIAGSVMLWGKGFSRSDLLLAYLPLSHILEQFLEFTLYFLGVPVGYGSVKTLLSDSVRGCQGDFEALRPTLLPGVPAIFEMIRKGMMKKLNDAGPAAIAVFNLAVSGKQTLPWPLSAAIDRLLFGRIKAVTGGRLRIAISGGGALSHETQRFMSTVMVPVLLGYGLTETCGMAAIGTFEYNQLGSSGVLGPSCEAKLQDYPEAGYFNSNAIPQGEIWLRGPNVFQGYYKQDTLTKESFTEDGWFKTGDIGQWNKDGTLSIIDRVKNLIKLSNGEYLALDKLESVYKHCDSVMMLCVCASPYAARPIAIVYPHEGNMRSRLKATGIPEEGGPREWAEDQTVKNYLLGTLRDEGKKGGLKGVELISDVILTTEEWSPDNGMLTPAMKLARPFIAKKYETQINKAYGL</sequence>
<evidence type="ECO:0000256" key="1">
    <source>
        <dbReference type="ARBA" id="ARBA00006432"/>
    </source>
</evidence>
<keyword evidence="8" id="KW-1185">Reference proteome</keyword>
<protein>
    <recommendedName>
        <fullName evidence="6">AMP-dependent synthetase/ligase domain-containing protein</fullName>
    </recommendedName>
</protein>
<dbReference type="GO" id="GO:0005886">
    <property type="term" value="C:plasma membrane"/>
    <property type="evidence" value="ECO:0007669"/>
    <property type="project" value="TreeGrafter"/>
</dbReference>
<comment type="similarity">
    <text evidence="1">Belongs to the ATP-dependent AMP-binding enzyme family.</text>
</comment>
<keyword evidence="2" id="KW-0436">Ligase</keyword>
<dbReference type="EMBL" id="KV700126">
    <property type="protein sequence ID" value="OCF33260.1"/>
    <property type="molecule type" value="Genomic_DNA"/>
</dbReference>
<dbReference type="SUPFAM" id="SSF56801">
    <property type="entry name" value="Acetyl-CoA synthetase-like"/>
    <property type="match status" value="1"/>
</dbReference>
<evidence type="ECO:0000313" key="8">
    <source>
        <dbReference type="Proteomes" id="UP000092666"/>
    </source>
</evidence>
<reference evidence="7 8" key="1">
    <citation type="submission" date="2013-07" db="EMBL/GenBank/DDBJ databases">
        <title>The Genome Sequence of Cryptococcus heveanensis BCC8398.</title>
        <authorList>
            <consortium name="The Broad Institute Genome Sequencing Platform"/>
            <person name="Cuomo C."/>
            <person name="Litvintseva A."/>
            <person name="Chen Y."/>
            <person name="Heitman J."/>
            <person name="Sun S."/>
            <person name="Springer D."/>
            <person name="Dromer F."/>
            <person name="Young S.K."/>
            <person name="Zeng Q."/>
            <person name="Gargeya S."/>
            <person name="Fitzgerald M."/>
            <person name="Abouelleil A."/>
            <person name="Alvarado L."/>
            <person name="Berlin A.M."/>
            <person name="Chapman S.B."/>
            <person name="Dewar J."/>
            <person name="Goldberg J."/>
            <person name="Griggs A."/>
            <person name="Gujja S."/>
            <person name="Hansen M."/>
            <person name="Howarth C."/>
            <person name="Imamovic A."/>
            <person name="Larimer J."/>
            <person name="McCowan C."/>
            <person name="Murphy C."/>
            <person name="Pearson M."/>
            <person name="Priest M."/>
            <person name="Roberts A."/>
            <person name="Saif S."/>
            <person name="Shea T."/>
            <person name="Sykes S."/>
            <person name="Wortman J."/>
            <person name="Nusbaum C."/>
            <person name="Birren B."/>
        </authorList>
    </citation>
    <scope>NUCLEOTIDE SEQUENCE [LARGE SCALE GENOMIC DNA]</scope>
    <source>
        <strain evidence="7 8">BCC8398</strain>
    </source>
</reference>
<dbReference type="InterPro" id="IPR042099">
    <property type="entry name" value="ANL_N_sf"/>
</dbReference>
<dbReference type="Pfam" id="PF00501">
    <property type="entry name" value="AMP-binding"/>
    <property type="match status" value="1"/>
</dbReference>
<dbReference type="OrthoDB" id="1700726at2759"/>
<dbReference type="GO" id="GO:0005811">
    <property type="term" value="C:lipid droplet"/>
    <property type="evidence" value="ECO:0007669"/>
    <property type="project" value="TreeGrafter"/>
</dbReference>
<evidence type="ECO:0000313" key="7">
    <source>
        <dbReference type="EMBL" id="OCF33260.1"/>
    </source>
</evidence>
<comment type="catalytic activity">
    <reaction evidence="5">
        <text>a long-chain fatty acid + ATP + CoA = a long-chain fatty acyl-CoA + AMP + diphosphate</text>
        <dbReference type="Rhea" id="RHEA:15421"/>
        <dbReference type="ChEBI" id="CHEBI:30616"/>
        <dbReference type="ChEBI" id="CHEBI:33019"/>
        <dbReference type="ChEBI" id="CHEBI:57287"/>
        <dbReference type="ChEBI" id="CHEBI:57560"/>
        <dbReference type="ChEBI" id="CHEBI:83139"/>
        <dbReference type="ChEBI" id="CHEBI:456215"/>
        <dbReference type="EC" id="6.2.1.3"/>
    </reaction>
</comment>
<name>A0A1B9GQB6_9TREE</name>